<name>A0A0A9HIW6_ARUDO</name>
<proteinExistence type="predicted"/>
<organism evidence="1">
    <name type="scientific">Arundo donax</name>
    <name type="common">Giant reed</name>
    <name type="synonym">Donax arundinaceus</name>
    <dbReference type="NCBI Taxonomy" id="35708"/>
    <lineage>
        <taxon>Eukaryota</taxon>
        <taxon>Viridiplantae</taxon>
        <taxon>Streptophyta</taxon>
        <taxon>Embryophyta</taxon>
        <taxon>Tracheophyta</taxon>
        <taxon>Spermatophyta</taxon>
        <taxon>Magnoliopsida</taxon>
        <taxon>Liliopsida</taxon>
        <taxon>Poales</taxon>
        <taxon>Poaceae</taxon>
        <taxon>PACMAD clade</taxon>
        <taxon>Arundinoideae</taxon>
        <taxon>Arundineae</taxon>
        <taxon>Arundo</taxon>
    </lineage>
</organism>
<evidence type="ECO:0000313" key="1">
    <source>
        <dbReference type="EMBL" id="JAE35769.1"/>
    </source>
</evidence>
<reference evidence="1" key="2">
    <citation type="journal article" date="2015" name="Data Brief">
        <title>Shoot transcriptome of the giant reed, Arundo donax.</title>
        <authorList>
            <person name="Barrero R.A."/>
            <person name="Guerrero F.D."/>
            <person name="Moolhuijzen P."/>
            <person name="Goolsby J.A."/>
            <person name="Tidwell J."/>
            <person name="Bellgard S.E."/>
            <person name="Bellgard M.I."/>
        </authorList>
    </citation>
    <scope>NUCLEOTIDE SEQUENCE</scope>
    <source>
        <tissue evidence="1">Shoot tissue taken approximately 20 cm above the soil surface</tissue>
    </source>
</reference>
<protein>
    <submittedName>
        <fullName evidence="1">Uncharacterized protein</fullName>
    </submittedName>
</protein>
<sequence>MPIASLQRTYEQHHSVQGLLFVKGLRDVPCPGPFYIPSSYPESTDESAMPLQLRACAVRVILDRATSTCYLVLLGCRLLLLNRRSSWLQECR</sequence>
<dbReference type="AlphaFoldDB" id="A0A0A9HIW6"/>
<reference evidence="1" key="1">
    <citation type="submission" date="2014-09" db="EMBL/GenBank/DDBJ databases">
        <authorList>
            <person name="Magalhaes I.L.F."/>
            <person name="Oliveira U."/>
            <person name="Santos F.R."/>
            <person name="Vidigal T.H.D.A."/>
            <person name="Brescovit A.D."/>
            <person name="Santos A.J."/>
        </authorList>
    </citation>
    <scope>NUCLEOTIDE SEQUENCE</scope>
    <source>
        <tissue evidence="1">Shoot tissue taken approximately 20 cm above the soil surface</tissue>
    </source>
</reference>
<accession>A0A0A9HIW6</accession>
<dbReference type="EMBL" id="GBRH01162127">
    <property type="protein sequence ID" value="JAE35769.1"/>
    <property type="molecule type" value="Transcribed_RNA"/>
</dbReference>